<dbReference type="GO" id="GO:0005802">
    <property type="term" value="C:trans-Golgi network"/>
    <property type="evidence" value="ECO:0007669"/>
    <property type="project" value="TreeGrafter"/>
</dbReference>
<reference evidence="13" key="1">
    <citation type="submission" date="2020-05" db="EMBL/GenBank/DDBJ databases">
        <title>WGS assembly of Panicum virgatum.</title>
        <authorList>
            <person name="Lovell J.T."/>
            <person name="Jenkins J."/>
            <person name="Shu S."/>
            <person name="Juenger T.E."/>
            <person name="Schmutz J."/>
        </authorList>
    </citation>
    <scope>NUCLEOTIDE SEQUENCE</scope>
    <source>
        <strain evidence="13">AP13</strain>
    </source>
</reference>
<dbReference type="CDD" id="cd02440">
    <property type="entry name" value="AdoMet_MTases"/>
    <property type="match status" value="1"/>
</dbReference>
<dbReference type="InterPro" id="IPR004159">
    <property type="entry name" value="Put_SAM_MeTrfase"/>
</dbReference>
<evidence type="ECO:0000256" key="1">
    <source>
        <dbReference type="ARBA" id="ARBA00004606"/>
    </source>
</evidence>
<comment type="similarity">
    <text evidence="2 11">Belongs to the methyltransferase superfamily.</text>
</comment>
<evidence type="ECO:0000256" key="10">
    <source>
        <dbReference type="ARBA" id="ARBA00037847"/>
    </source>
</evidence>
<gene>
    <name evidence="13" type="ORF">PVAP13_5NG570500</name>
</gene>
<dbReference type="Gene3D" id="3.40.50.150">
    <property type="entry name" value="Vaccinia Virus protein VP39"/>
    <property type="match status" value="1"/>
</dbReference>
<evidence type="ECO:0000256" key="3">
    <source>
        <dbReference type="ARBA" id="ARBA00022603"/>
    </source>
</evidence>
<evidence type="ECO:0000256" key="5">
    <source>
        <dbReference type="ARBA" id="ARBA00022692"/>
    </source>
</evidence>
<evidence type="ECO:0000256" key="12">
    <source>
        <dbReference type="SAM" id="MobiDB-lite"/>
    </source>
</evidence>
<dbReference type="FunFam" id="3.40.50.150:FF:000084">
    <property type="entry name" value="probable methyltransferase PMT23"/>
    <property type="match status" value="1"/>
</dbReference>
<dbReference type="Proteomes" id="UP000823388">
    <property type="component" value="Chromosome 5N"/>
</dbReference>
<evidence type="ECO:0000256" key="6">
    <source>
        <dbReference type="ARBA" id="ARBA00022968"/>
    </source>
</evidence>
<dbReference type="GO" id="GO:0008168">
    <property type="term" value="F:methyltransferase activity"/>
    <property type="evidence" value="ECO:0007669"/>
    <property type="project" value="UniProtKB-UniRule"/>
</dbReference>
<evidence type="ECO:0000313" key="14">
    <source>
        <dbReference type="Proteomes" id="UP000823388"/>
    </source>
</evidence>
<keyword evidence="3 11" id="KW-0489">Methyltransferase</keyword>
<evidence type="ECO:0000256" key="4">
    <source>
        <dbReference type="ARBA" id="ARBA00022679"/>
    </source>
</evidence>
<dbReference type="InterPro" id="IPR029063">
    <property type="entry name" value="SAM-dependent_MTases_sf"/>
</dbReference>
<keyword evidence="14" id="KW-1185">Reference proteome</keyword>
<dbReference type="PANTHER" id="PTHR10108:SF1101">
    <property type="entry name" value="METHYLTRANSFERASE"/>
    <property type="match status" value="1"/>
</dbReference>
<keyword evidence="9 11" id="KW-0325">Glycoprotein</keyword>
<dbReference type="GO" id="GO:0032259">
    <property type="term" value="P:methylation"/>
    <property type="evidence" value="ECO:0007669"/>
    <property type="project" value="UniProtKB-KW"/>
</dbReference>
<keyword evidence="5 11" id="KW-0812">Transmembrane</keyword>
<feature type="compositionally biased region" description="Low complexity" evidence="12">
    <location>
        <begin position="44"/>
        <end position="98"/>
    </location>
</feature>
<dbReference type="EMBL" id="CM029046">
    <property type="protein sequence ID" value="KAG2592664.1"/>
    <property type="molecule type" value="Genomic_DNA"/>
</dbReference>
<dbReference type="Pfam" id="PF03141">
    <property type="entry name" value="Methyltransf_29"/>
    <property type="match status" value="1"/>
</dbReference>
<dbReference type="GO" id="GO:0016020">
    <property type="term" value="C:membrane"/>
    <property type="evidence" value="ECO:0007669"/>
    <property type="project" value="UniProtKB-SubCell"/>
</dbReference>
<evidence type="ECO:0000256" key="2">
    <source>
        <dbReference type="ARBA" id="ARBA00008361"/>
    </source>
</evidence>
<protein>
    <recommendedName>
        <fullName evidence="11">Methyltransferase</fullName>
        <ecNumber evidence="11">2.1.1.-</ecNumber>
    </recommendedName>
</protein>
<comment type="caution">
    <text evidence="13">The sequence shown here is derived from an EMBL/GenBank/DDBJ whole genome shotgun (WGS) entry which is preliminary data.</text>
</comment>
<comment type="subcellular location">
    <subcellularLocation>
        <location evidence="10">Endomembrane system</location>
        <topology evidence="10">Single-pass membrane protein</topology>
    </subcellularLocation>
    <subcellularLocation>
        <location evidence="1 11">Membrane</location>
        <topology evidence="1 11">Single-pass type II membrane protein</topology>
    </subcellularLocation>
</comment>
<dbReference type="PANTHER" id="PTHR10108">
    <property type="entry name" value="SAM-DEPENDENT METHYLTRANSFERASE"/>
    <property type="match status" value="1"/>
</dbReference>
<organism evidence="13 14">
    <name type="scientific">Panicum virgatum</name>
    <name type="common">Blackwell switchgrass</name>
    <dbReference type="NCBI Taxonomy" id="38727"/>
    <lineage>
        <taxon>Eukaryota</taxon>
        <taxon>Viridiplantae</taxon>
        <taxon>Streptophyta</taxon>
        <taxon>Embryophyta</taxon>
        <taxon>Tracheophyta</taxon>
        <taxon>Spermatophyta</taxon>
        <taxon>Magnoliopsida</taxon>
        <taxon>Liliopsida</taxon>
        <taxon>Poales</taxon>
        <taxon>Poaceae</taxon>
        <taxon>PACMAD clade</taxon>
        <taxon>Panicoideae</taxon>
        <taxon>Panicodae</taxon>
        <taxon>Paniceae</taxon>
        <taxon>Panicinae</taxon>
        <taxon>Panicum</taxon>
        <taxon>Panicum sect. Hiantes</taxon>
    </lineage>
</organism>
<dbReference type="GO" id="GO:0005768">
    <property type="term" value="C:endosome"/>
    <property type="evidence" value="ECO:0007669"/>
    <property type="project" value="TreeGrafter"/>
</dbReference>
<evidence type="ECO:0000313" key="13">
    <source>
        <dbReference type="EMBL" id="KAG2592664.1"/>
    </source>
</evidence>
<keyword evidence="7 11" id="KW-1133">Transmembrane helix</keyword>
<evidence type="ECO:0000256" key="7">
    <source>
        <dbReference type="ARBA" id="ARBA00022989"/>
    </source>
</evidence>
<evidence type="ECO:0000256" key="8">
    <source>
        <dbReference type="ARBA" id="ARBA00023136"/>
    </source>
</evidence>
<feature type="region of interest" description="Disordered" evidence="12">
    <location>
        <begin position="44"/>
        <end position="172"/>
    </location>
</feature>
<sequence>MAISSALSFLSDRKRPIVVAVILFIVLSSLFLLFNPTPSALPFFSSPSSHLSSSETSIPVSSNASPPEAPTSAASNGVSSSSTTAGPVPVSADASPPVTGTAAASDEVGDSTAGPPRPDATADPGDAEADVPQPDHGTSPAAGEESGSAGNNETAAGVSAERDAEGQGGGGAVEEAVELPSWELCEVGKGVVAADYIPCLDNMKAIKALKSLRHMEHRERHCPEPRPRCLVPLSERYRRPVPWPRSRDMIWYNNVPHPKLVEYKKDQNWVRKSGNYFVFPGGGTQFKNGVTAYIRFIEQILPNIQWGIHTRTVLDVGCGVASFGGYLLDRNVITMSFAPKDEHEAQIQFALERGIPAFLAVIGTQKLPFPDNSFDAIHCARCRVHWYADGGKPLLELNRVLRPGGYYIWSATPVYRKDQRDKDDWNAMIALTNSICWRTVVRSRDISKIGVVIYQKPTSNSCYLMRKNNEPPLCSESDGSRSPWYTPLDSCLFPTVSSSGGGNTWPISWPERLDMKHSTTSKNTSFQFSQEKVDSDANNWKDLVSEVYLNEFAVNWSSVRNVMDMNAGFGGFASSLIQLPLWVMNVVPVDQPDTLPIIFNRGLIGVYHDWCESFNTYPRTYDLLHMSYLLGSLTKRCHISEVAAEIDRILRPGRWFVLQDTIEVIRKIDPVLRSLHYKTTIIKHQFLVATKGFWRPVSTGPQS</sequence>
<keyword evidence="4 11" id="KW-0808">Transferase</keyword>
<evidence type="ECO:0000256" key="11">
    <source>
        <dbReference type="RuleBase" id="RU366043"/>
    </source>
</evidence>
<evidence type="ECO:0000256" key="9">
    <source>
        <dbReference type="ARBA" id="ARBA00023180"/>
    </source>
</evidence>
<dbReference type="AlphaFoldDB" id="A0A8T0S4U0"/>
<name>A0A8T0S4U0_PANVG</name>
<keyword evidence="8 11" id="KW-0472">Membrane</keyword>
<keyword evidence="6 11" id="KW-0735">Signal-anchor</keyword>
<accession>A0A8T0S4U0</accession>
<feature type="transmembrane region" description="Helical" evidence="11">
    <location>
        <begin position="17"/>
        <end position="34"/>
    </location>
</feature>
<proteinExistence type="inferred from homology"/>
<dbReference type="OrthoDB" id="2013972at2759"/>
<dbReference type="SUPFAM" id="SSF53335">
    <property type="entry name" value="S-adenosyl-L-methionine-dependent methyltransferases"/>
    <property type="match status" value="2"/>
</dbReference>
<dbReference type="EC" id="2.1.1.-" evidence="11"/>